<evidence type="ECO:0000256" key="9">
    <source>
        <dbReference type="SAM" id="Phobius"/>
    </source>
</evidence>
<dbReference type="PROSITE" id="PS00024">
    <property type="entry name" value="HEMOPEXIN"/>
    <property type="match status" value="1"/>
</dbReference>
<comment type="caution">
    <text evidence="11">The sequence shown here is derived from an EMBL/GenBank/DDBJ whole genome shotgun (WGS) entry which is preliminary data.</text>
</comment>
<dbReference type="InterPro" id="IPR000585">
    <property type="entry name" value="Hemopexin-like_dom"/>
</dbReference>
<dbReference type="Gene3D" id="2.110.10.10">
    <property type="entry name" value="Hemopexin-like domain"/>
    <property type="match status" value="1"/>
</dbReference>
<keyword evidence="9" id="KW-1133">Transmembrane helix</keyword>
<evidence type="ECO:0000256" key="8">
    <source>
        <dbReference type="SAM" id="MobiDB-lite"/>
    </source>
</evidence>
<dbReference type="SMART" id="SM00120">
    <property type="entry name" value="HX"/>
    <property type="match status" value="2"/>
</dbReference>
<dbReference type="PROSITE" id="PS51642">
    <property type="entry name" value="HEMOPEXIN_2"/>
    <property type="match status" value="1"/>
</dbReference>
<keyword evidence="9" id="KW-0812">Transmembrane</keyword>
<reference evidence="11" key="1">
    <citation type="submission" date="2020-03" db="EMBL/GenBank/DDBJ databases">
        <authorList>
            <person name="Weist P."/>
        </authorList>
    </citation>
    <scope>NUCLEOTIDE SEQUENCE</scope>
</reference>
<dbReference type="SUPFAM" id="SSF90188">
    <property type="entry name" value="Somatomedin B domain"/>
    <property type="match status" value="2"/>
</dbReference>
<feature type="compositionally biased region" description="Polar residues" evidence="8">
    <location>
        <begin position="219"/>
        <end position="285"/>
    </location>
</feature>
<keyword evidence="12" id="KW-1185">Reference proteome</keyword>
<feature type="transmembrane region" description="Helical" evidence="9">
    <location>
        <begin position="21"/>
        <end position="41"/>
    </location>
</feature>
<feature type="compositionally biased region" description="Polar residues" evidence="8">
    <location>
        <begin position="346"/>
        <end position="377"/>
    </location>
</feature>
<feature type="compositionally biased region" description="Polar residues" evidence="8">
    <location>
        <begin position="420"/>
        <end position="578"/>
    </location>
</feature>
<evidence type="ECO:0000259" key="10">
    <source>
        <dbReference type="PROSITE" id="PS50958"/>
    </source>
</evidence>
<dbReference type="SUPFAM" id="SSF50923">
    <property type="entry name" value="Hemopexin-like domain"/>
    <property type="match status" value="1"/>
</dbReference>
<sequence length="888" mass="97045">MQQESERQQQQQQQTEVELKMSSTLLCAGILLLCAVTLSAAQTSCKGRCGAEYYRGYMCQCDYTCLLYGECCDDYESQCTTKSSCKGRCGESFKRGRRCTCDPDCFKFKQCCPDYKSHCDAEEPPLLGPEEQPSTFSEENKADEDSTPLVGLTSYLPDDSIDDANNQLPPDWEFTNTGQEETSPVPEGTSGYGSSTADPLDHVSTEPTLQPDTEDFTPETVTVISQTEATQTDAEPTDSSDPGTTLAQATTEQVPDQPTPTSAAQTEVSATASSPEPETAGQGTVQPEDDFSPATQTTDLPGASTDNPEVTTLPFTTAASASTGPTQDDTTADATQFTTLQLTTIPDETTSNPDPLNTESNSEDSTTGLQDPSTSVSPELDAPTTHVPSSTSEAQDETTDEVPPQVATADPVKVTDLTERPSTNQTQRATTTVHTHRGNPTVQTHRANQSVQTHRANQSVQTHRANQSVQTHRANQSVQTHRANQSVQTHRANQSVQTHEQTQPSKPTEQTSPSKPTEQTSPSKPTEQTSPSKPTEQTSPSKPTEQTSPSKPTEQTSPSKPTEQTSPSIPTEQTSPSKPTERPQIKPSPLPAKPILVKDPPKGPGTKPVAVEQALNIYNPRDYQADDSNDTNLCSGRPVGAVTTLRNGTVVVFRGHYFWLLNRHREPGPARGITQVWGVPSPIDTVFTRCSCHGKTYMFKGSQYWRFDNDALDSGYPKVINTGFDGLRGHITAALSVPQFNRRRESVYFFKRGGQVQKYSYQFGTSPSCGRKVQYPVVHNVHHRMFDKQMRKTLRHSLWFPHPLYPDVFPVSALGPVINIRTSWRGFPTTVTAAVSVPSTREPEGYKYYVFSRSKSYSVRLDGDRPVMAAAAAGLSPQSSNFIKCPRT</sequence>
<evidence type="ECO:0000256" key="7">
    <source>
        <dbReference type="PROSITE-ProRule" id="PRU01011"/>
    </source>
</evidence>
<dbReference type="InterPro" id="IPR036024">
    <property type="entry name" value="Somatomedin_B-like_dom_sf"/>
</dbReference>
<feature type="compositionally biased region" description="Low complexity" evidence="8">
    <location>
        <begin position="326"/>
        <end position="344"/>
    </location>
</feature>
<evidence type="ECO:0000256" key="6">
    <source>
        <dbReference type="ARBA" id="ARBA00023180"/>
    </source>
</evidence>
<feature type="repeat" description="Hemopexin" evidence="7">
    <location>
        <begin position="680"/>
        <end position="727"/>
    </location>
</feature>
<dbReference type="PROSITE" id="PS00524">
    <property type="entry name" value="SMB_1"/>
    <property type="match status" value="2"/>
</dbReference>
<feature type="compositionally biased region" description="Polar residues" evidence="8">
    <location>
        <begin position="163"/>
        <end position="182"/>
    </location>
</feature>
<dbReference type="Proteomes" id="UP001153269">
    <property type="component" value="Unassembled WGS sequence"/>
</dbReference>
<name>A0A9N7YFI2_PLEPL</name>
<evidence type="ECO:0000313" key="11">
    <source>
        <dbReference type="EMBL" id="CAB1423691.1"/>
    </source>
</evidence>
<keyword evidence="6" id="KW-0325">Glycoprotein</keyword>
<feature type="compositionally biased region" description="Low complexity" evidence="8">
    <location>
        <begin position="124"/>
        <end position="133"/>
    </location>
</feature>
<dbReference type="InterPro" id="IPR051298">
    <property type="entry name" value="Heme_transport/Cell_adhesion"/>
</dbReference>
<dbReference type="InterPro" id="IPR036375">
    <property type="entry name" value="Hemopexin-like_dom_sf"/>
</dbReference>
<dbReference type="SMART" id="SM00201">
    <property type="entry name" value="SO"/>
    <property type="match status" value="2"/>
</dbReference>
<keyword evidence="9" id="KW-0472">Membrane</keyword>
<dbReference type="AlphaFoldDB" id="A0A9N7YFI2"/>
<dbReference type="InterPro" id="IPR018487">
    <property type="entry name" value="Hemopexin-like_repeat"/>
</dbReference>
<dbReference type="PANTHER" id="PTHR22917:SF1">
    <property type="entry name" value="PROTEOGLYCAN 4"/>
    <property type="match status" value="1"/>
</dbReference>
<protein>
    <recommendedName>
        <fullName evidence="10">SMB domain-containing protein</fullName>
    </recommendedName>
</protein>
<accession>A0A9N7YFI2</accession>
<dbReference type="Gene3D" id="4.10.410.20">
    <property type="match status" value="2"/>
</dbReference>
<keyword evidence="2" id="KW-0964">Secreted</keyword>
<dbReference type="PROSITE" id="PS50958">
    <property type="entry name" value="SMB_2"/>
    <property type="match status" value="2"/>
</dbReference>
<evidence type="ECO:0000256" key="4">
    <source>
        <dbReference type="ARBA" id="ARBA00022737"/>
    </source>
</evidence>
<evidence type="ECO:0000256" key="2">
    <source>
        <dbReference type="ARBA" id="ARBA00022525"/>
    </source>
</evidence>
<keyword evidence="3" id="KW-0732">Signal</keyword>
<feature type="compositionally biased region" description="Polar residues" evidence="8">
    <location>
        <begin position="293"/>
        <end position="325"/>
    </location>
</feature>
<dbReference type="InterPro" id="IPR001212">
    <property type="entry name" value="Somatomedin_B_dom"/>
</dbReference>
<organism evidence="11 12">
    <name type="scientific">Pleuronectes platessa</name>
    <name type="common">European plaice</name>
    <dbReference type="NCBI Taxonomy" id="8262"/>
    <lineage>
        <taxon>Eukaryota</taxon>
        <taxon>Metazoa</taxon>
        <taxon>Chordata</taxon>
        <taxon>Craniata</taxon>
        <taxon>Vertebrata</taxon>
        <taxon>Euteleostomi</taxon>
        <taxon>Actinopterygii</taxon>
        <taxon>Neopterygii</taxon>
        <taxon>Teleostei</taxon>
        <taxon>Neoteleostei</taxon>
        <taxon>Acanthomorphata</taxon>
        <taxon>Carangaria</taxon>
        <taxon>Pleuronectiformes</taxon>
        <taxon>Pleuronectoidei</taxon>
        <taxon>Pleuronectidae</taxon>
        <taxon>Pleuronectes</taxon>
    </lineage>
</organism>
<dbReference type="Pfam" id="PF00045">
    <property type="entry name" value="Hemopexin"/>
    <property type="match status" value="1"/>
</dbReference>
<dbReference type="PANTHER" id="PTHR22917">
    <property type="entry name" value="HEMOPEXIN DOMAIN-CONTAINING PROTEIN"/>
    <property type="match status" value="1"/>
</dbReference>
<keyword evidence="4" id="KW-0677">Repeat</keyword>
<comment type="subcellular location">
    <subcellularLocation>
        <location evidence="1">Secreted</location>
    </subcellularLocation>
</comment>
<dbReference type="CDD" id="cd00094">
    <property type="entry name" value="HX"/>
    <property type="match status" value="1"/>
</dbReference>
<gene>
    <name evidence="11" type="ORF">PLEPLA_LOCUS11612</name>
</gene>
<evidence type="ECO:0000256" key="5">
    <source>
        <dbReference type="ARBA" id="ARBA00023157"/>
    </source>
</evidence>
<proteinExistence type="predicted"/>
<dbReference type="InterPro" id="IPR018486">
    <property type="entry name" value="Hemopexin_CS"/>
</dbReference>
<dbReference type="Pfam" id="PF01033">
    <property type="entry name" value="Somatomedin_B"/>
    <property type="match status" value="2"/>
</dbReference>
<feature type="domain" description="SMB" evidence="10">
    <location>
        <begin position="41"/>
        <end position="84"/>
    </location>
</feature>
<evidence type="ECO:0000313" key="12">
    <source>
        <dbReference type="Proteomes" id="UP001153269"/>
    </source>
</evidence>
<dbReference type="EMBL" id="CADEAL010000672">
    <property type="protein sequence ID" value="CAB1423691.1"/>
    <property type="molecule type" value="Genomic_DNA"/>
</dbReference>
<feature type="domain" description="SMB" evidence="10">
    <location>
        <begin position="85"/>
        <end position="124"/>
    </location>
</feature>
<evidence type="ECO:0000256" key="3">
    <source>
        <dbReference type="ARBA" id="ARBA00022729"/>
    </source>
</evidence>
<feature type="region of interest" description="Disordered" evidence="8">
    <location>
        <begin position="123"/>
        <end position="608"/>
    </location>
</feature>
<keyword evidence="5" id="KW-1015">Disulfide bond</keyword>
<evidence type="ECO:0000256" key="1">
    <source>
        <dbReference type="ARBA" id="ARBA00004613"/>
    </source>
</evidence>
<dbReference type="GO" id="GO:0005615">
    <property type="term" value="C:extracellular space"/>
    <property type="evidence" value="ECO:0007669"/>
    <property type="project" value="TreeGrafter"/>
</dbReference>